<name>A0A8J7P9I1_9BACT</name>
<sequence>MSLSTIKKAVDSGKMLCPSCKGAVKKYEKYVEMTASVWDGAGDSNHETAGAKVTLICGNCDWKERTEFWSQYIVE</sequence>
<protein>
    <submittedName>
        <fullName evidence="1">Uncharacterized protein</fullName>
    </submittedName>
</protein>
<accession>A0A8J7P9I1</accession>
<proteinExistence type="predicted"/>
<dbReference type="Proteomes" id="UP000664277">
    <property type="component" value="Unassembled WGS sequence"/>
</dbReference>
<evidence type="ECO:0000313" key="2">
    <source>
        <dbReference type="Proteomes" id="UP000664277"/>
    </source>
</evidence>
<comment type="caution">
    <text evidence="1">The sequence shown here is derived from an EMBL/GenBank/DDBJ whole genome shotgun (WGS) entry which is preliminary data.</text>
</comment>
<dbReference type="AlphaFoldDB" id="A0A8J7P9I1"/>
<gene>
    <name evidence="1" type="ORF">J0M35_05655</name>
</gene>
<dbReference type="EMBL" id="JAFLCK010000005">
    <property type="protein sequence ID" value="MBN8659827.1"/>
    <property type="molecule type" value="Genomic_DNA"/>
</dbReference>
<reference evidence="1" key="1">
    <citation type="submission" date="2021-02" db="EMBL/GenBank/DDBJ databases">
        <title>Genome-Resolved Metagenomics of a Microbial Community Performing Photosynthetic Biological Nutrient Removal.</title>
        <authorList>
            <person name="Mcdaniel E.A."/>
        </authorList>
    </citation>
    <scope>NUCLEOTIDE SEQUENCE</scope>
    <source>
        <strain evidence="1">UWPOB_OBS1</strain>
    </source>
</reference>
<evidence type="ECO:0000313" key="1">
    <source>
        <dbReference type="EMBL" id="MBN8659827.1"/>
    </source>
</evidence>
<organism evidence="1 2">
    <name type="scientific">Candidatus Obscuribacter phosphatis</name>
    <dbReference type="NCBI Taxonomy" id="1906157"/>
    <lineage>
        <taxon>Bacteria</taxon>
        <taxon>Bacillati</taxon>
        <taxon>Candidatus Melainabacteria</taxon>
        <taxon>Candidatus Obscuribacterales</taxon>
        <taxon>Candidatus Obscuribacteraceae</taxon>
        <taxon>Candidatus Obscuribacter</taxon>
    </lineage>
</organism>